<evidence type="ECO:0000256" key="1">
    <source>
        <dbReference type="SAM" id="MobiDB-lite"/>
    </source>
</evidence>
<dbReference type="AlphaFoldDB" id="A0AA39GCC7"/>
<dbReference type="PANTHER" id="PTHR13282:SF6">
    <property type="entry name" value="PROTEIN FAM32A"/>
    <property type="match status" value="1"/>
</dbReference>
<dbReference type="InterPro" id="IPR013865">
    <property type="entry name" value="FAM32A"/>
</dbReference>
<dbReference type="PANTHER" id="PTHR13282">
    <property type="entry name" value="PROTEIN FAM32A"/>
    <property type="match status" value="1"/>
</dbReference>
<comment type="caution">
    <text evidence="2">The sequence shown here is derived from an EMBL/GenBank/DDBJ whole genome shotgun (WGS) entry which is preliminary data.</text>
</comment>
<protein>
    <recommendedName>
        <fullName evidence="4">DUF1754-domain-containing protein</fullName>
    </recommendedName>
</protein>
<evidence type="ECO:0008006" key="4">
    <source>
        <dbReference type="Google" id="ProtNLM"/>
    </source>
</evidence>
<dbReference type="Proteomes" id="UP001175261">
    <property type="component" value="Unassembled WGS sequence"/>
</dbReference>
<organism evidence="2 3">
    <name type="scientific">Sarocladium strictum</name>
    <name type="common">Black bundle disease fungus</name>
    <name type="synonym">Acremonium strictum</name>
    <dbReference type="NCBI Taxonomy" id="5046"/>
    <lineage>
        <taxon>Eukaryota</taxon>
        <taxon>Fungi</taxon>
        <taxon>Dikarya</taxon>
        <taxon>Ascomycota</taxon>
        <taxon>Pezizomycotina</taxon>
        <taxon>Sordariomycetes</taxon>
        <taxon>Hypocreomycetidae</taxon>
        <taxon>Hypocreales</taxon>
        <taxon>Sarocladiaceae</taxon>
        <taxon>Sarocladium</taxon>
    </lineage>
</organism>
<keyword evidence="3" id="KW-1185">Reference proteome</keyword>
<evidence type="ECO:0000313" key="3">
    <source>
        <dbReference type="Proteomes" id="UP001175261"/>
    </source>
</evidence>
<feature type="region of interest" description="Disordered" evidence="1">
    <location>
        <begin position="1"/>
        <end position="74"/>
    </location>
</feature>
<dbReference type="GO" id="GO:0005730">
    <property type="term" value="C:nucleolus"/>
    <property type="evidence" value="ECO:0007669"/>
    <property type="project" value="TreeGrafter"/>
</dbReference>
<accession>A0AA39GCC7</accession>
<dbReference type="Pfam" id="PF08555">
    <property type="entry name" value="FAM32A"/>
    <property type="match status" value="1"/>
</dbReference>
<reference evidence="2" key="1">
    <citation type="submission" date="2022-10" db="EMBL/GenBank/DDBJ databases">
        <title>Determination and structural analysis of whole genome sequence of Sarocladium strictum F4-1.</title>
        <authorList>
            <person name="Hu L."/>
            <person name="Jiang Y."/>
        </authorList>
    </citation>
    <scope>NUCLEOTIDE SEQUENCE</scope>
    <source>
        <strain evidence="2">F4-1</strain>
    </source>
</reference>
<dbReference type="EMBL" id="JAPDFR010000009">
    <property type="protein sequence ID" value="KAK0383532.1"/>
    <property type="molecule type" value="Genomic_DNA"/>
</dbReference>
<gene>
    <name evidence="2" type="ORF">NLU13_9443</name>
</gene>
<name>A0AA39GCC7_SARSR</name>
<proteinExistence type="predicted"/>
<sequence>MPSDDYAPLGGGGGALKLKGVKVEKKKKKKKSKSDLVKNLAGPDGDESTTKSPEPEKREYETFVPQKTEAERRHEEIRRKRLLQLAEASGSRPELLKTHKERVEELNTYLSKLSEHHDMPKIGPG</sequence>
<evidence type="ECO:0000313" key="2">
    <source>
        <dbReference type="EMBL" id="KAK0383532.1"/>
    </source>
</evidence>